<dbReference type="CDD" id="cd15841">
    <property type="entry name" value="SNARE_Qc"/>
    <property type="match status" value="1"/>
</dbReference>
<dbReference type="InterPro" id="IPR000727">
    <property type="entry name" value="T_SNARE_dom"/>
</dbReference>
<gene>
    <name evidence="10" type="ORF">TCIL3000_10_12560</name>
</gene>
<evidence type="ECO:0000256" key="8">
    <source>
        <dbReference type="SAM" id="Phobius"/>
    </source>
</evidence>
<accession>G0UYK7</accession>
<evidence type="ECO:0000256" key="1">
    <source>
        <dbReference type="ARBA" id="ARBA00004167"/>
    </source>
</evidence>
<dbReference type="PROSITE" id="PS50192">
    <property type="entry name" value="T_SNARE"/>
    <property type="match status" value="1"/>
</dbReference>
<keyword evidence="6" id="KW-0175">Coiled coil</keyword>
<dbReference type="SUPFAM" id="SSF58038">
    <property type="entry name" value="SNARE fusion complex"/>
    <property type="match status" value="1"/>
</dbReference>
<dbReference type="PANTHER" id="PTHR12791">
    <property type="entry name" value="GOLGI SNARE BET1-RELATED"/>
    <property type="match status" value="1"/>
</dbReference>
<reference evidence="10" key="1">
    <citation type="journal article" date="2012" name="Proc. Natl. Acad. Sci. U.S.A.">
        <title>Antigenic diversity is generated by distinct evolutionary mechanisms in African trypanosome species.</title>
        <authorList>
            <person name="Jackson A.P."/>
            <person name="Berry A."/>
            <person name="Aslett M."/>
            <person name="Allison H.C."/>
            <person name="Burton P."/>
            <person name="Vavrova-Anderson J."/>
            <person name="Brown R."/>
            <person name="Browne H."/>
            <person name="Corton N."/>
            <person name="Hauser H."/>
            <person name="Gamble J."/>
            <person name="Gilderthorp R."/>
            <person name="Marcello L."/>
            <person name="McQuillan J."/>
            <person name="Otto T.D."/>
            <person name="Quail M.A."/>
            <person name="Sanders M.J."/>
            <person name="van Tonder A."/>
            <person name="Ginger M.L."/>
            <person name="Field M.C."/>
            <person name="Barry J.D."/>
            <person name="Hertz-Fowler C."/>
            <person name="Berriman M."/>
        </authorList>
    </citation>
    <scope>NUCLEOTIDE SEQUENCE</scope>
    <source>
        <strain evidence="10">IL3000</strain>
    </source>
</reference>
<keyword evidence="5 8" id="KW-0472">Membrane</keyword>
<keyword evidence="3 8" id="KW-0812">Transmembrane</keyword>
<feature type="region of interest" description="Disordered" evidence="7">
    <location>
        <begin position="186"/>
        <end position="216"/>
    </location>
</feature>
<dbReference type="Gene3D" id="1.20.5.110">
    <property type="match status" value="1"/>
</dbReference>
<dbReference type="VEuPathDB" id="TriTrypDB:TcIL3000_10_12560"/>
<evidence type="ECO:0000313" key="10">
    <source>
        <dbReference type="EMBL" id="CCC94474.1"/>
    </source>
</evidence>
<comment type="subcellular location">
    <subcellularLocation>
        <location evidence="1">Membrane</location>
        <topology evidence="1">Single-pass membrane protein</topology>
    </subcellularLocation>
</comment>
<evidence type="ECO:0000256" key="3">
    <source>
        <dbReference type="ARBA" id="ARBA00022692"/>
    </source>
</evidence>
<dbReference type="GO" id="GO:0005737">
    <property type="term" value="C:cytoplasm"/>
    <property type="evidence" value="ECO:0007669"/>
    <property type="project" value="UniProtKB-ARBA"/>
</dbReference>
<evidence type="ECO:0000256" key="2">
    <source>
        <dbReference type="ARBA" id="ARBA00022448"/>
    </source>
</evidence>
<evidence type="ECO:0000256" key="4">
    <source>
        <dbReference type="ARBA" id="ARBA00022989"/>
    </source>
</evidence>
<keyword evidence="4 8" id="KW-1133">Transmembrane helix</keyword>
<dbReference type="AlphaFoldDB" id="G0UYK7"/>
<proteinExistence type="predicted"/>
<feature type="domain" description="T-SNARE coiled-coil homology" evidence="9">
    <location>
        <begin position="228"/>
        <end position="290"/>
    </location>
</feature>
<organism evidence="10">
    <name type="scientific">Trypanosoma congolense (strain IL3000)</name>
    <dbReference type="NCBI Taxonomy" id="1068625"/>
    <lineage>
        <taxon>Eukaryota</taxon>
        <taxon>Discoba</taxon>
        <taxon>Euglenozoa</taxon>
        <taxon>Kinetoplastea</taxon>
        <taxon>Metakinetoplastina</taxon>
        <taxon>Trypanosomatida</taxon>
        <taxon>Trypanosomatidae</taxon>
        <taxon>Trypanosoma</taxon>
        <taxon>Nannomonas</taxon>
    </lineage>
</organism>
<dbReference type="EMBL" id="HE575323">
    <property type="protein sequence ID" value="CCC94474.1"/>
    <property type="molecule type" value="Genomic_DNA"/>
</dbReference>
<dbReference type="GO" id="GO:0012505">
    <property type="term" value="C:endomembrane system"/>
    <property type="evidence" value="ECO:0007669"/>
    <property type="project" value="UniProtKB-ARBA"/>
</dbReference>
<keyword evidence="2" id="KW-0813">Transport</keyword>
<feature type="transmembrane region" description="Helical" evidence="8">
    <location>
        <begin position="300"/>
        <end position="318"/>
    </location>
</feature>
<evidence type="ECO:0000256" key="7">
    <source>
        <dbReference type="SAM" id="MobiDB-lite"/>
    </source>
</evidence>
<feature type="coiled-coil region" evidence="6">
    <location>
        <begin position="91"/>
        <end position="118"/>
    </location>
</feature>
<evidence type="ECO:0000259" key="9">
    <source>
        <dbReference type="PROSITE" id="PS50192"/>
    </source>
</evidence>
<evidence type="ECO:0000256" key="5">
    <source>
        <dbReference type="ARBA" id="ARBA00023136"/>
    </source>
</evidence>
<name>G0UYK7_TRYCI</name>
<protein>
    <submittedName>
        <fullName evidence="10">Putative syntaxin</fullName>
    </submittedName>
</protein>
<sequence>MADYLPNSDGLMRATLRETLKRIRRVREKAGCKEEPTHVETTGDPFRDLTVAFIRCVERVKENIKERNEGAVRHGQDRVAIEQSLAIHKDIRNLETLLEEMKQEVDKSRIALEKEGRRKKVRKQRLTLLEREHEAKASQYKECCGALELIKESDFQRIAAASGVDVGQELHVGRKAQLREQLDMLRRPRNGGGGHADPYAGTELQDDTIGGGRLQDNEGTAEAMKSIEANDKKIQNALDVVSKGVSRLHNLALEMGGQIEMQNKRLDSTEQVMTDQLEKLHNLNMRLKKLLKETRPASCFMYFCCILLILSLVSFFLMQFDVI</sequence>
<evidence type="ECO:0000256" key="6">
    <source>
        <dbReference type="SAM" id="Coils"/>
    </source>
</evidence>
<dbReference type="GO" id="GO:0016020">
    <property type="term" value="C:membrane"/>
    <property type="evidence" value="ECO:0007669"/>
    <property type="project" value="UniProtKB-SubCell"/>
</dbReference>